<evidence type="ECO:0008006" key="3">
    <source>
        <dbReference type="Google" id="ProtNLM"/>
    </source>
</evidence>
<reference evidence="1 2" key="1">
    <citation type="submission" date="2014-03" db="EMBL/GenBank/DDBJ databases">
        <title>Genomics of Bifidobacteria.</title>
        <authorList>
            <person name="Ventura M."/>
            <person name="Milani C."/>
            <person name="Lugli G.A."/>
        </authorList>
    </citation>
    <scope>NUCLEOTIDE SEQUENCE [LARGE SCALE GENOMIC DNA]</scope>
    <source>
        <strain evidence="1 2">LMG 21395</strain>
    </source>
</reference>
<dbReference type="InterPro" id="IPR010982">
    <property type="entry name" value="Lambda_DNA-bd_dom_sf"/>
</dbReference>
<name>A0A087E4G9_9BIFI</name>
<dbReference type="Proteomes" id="UP000029003">
    <property type="component" value="Unassembled WGS sequence"/>
</dbReference>
<accession>A0A087E4G9</accession>
<comment type="caution">
    <text evidence="1">The sequence shown here is derived from an EMBL/GenBank/DDBJ whole genome shotgun (WGS) entry which is preliminary data.</text>
</comment>
<dbReference type="SUPFAM" id="SSF47413">
    <property type="entry name" value="lambda repressor-like DNA-binding domains"/>
    <property type="match status" value="1"/>
</dbReference>
<evidence type="ECO:0000313" key="2">
    <source>
        <dbReference type="Proteomes" id="UP000029003"/>
    </source>
</evidence>
<dbReference type="RefSeq" id="WP_029576413.1">
    <property type="nucleotide sequence ID" value="NZ_JGZT01000006.1"/>
</dbReference>
<gene>
    <name evidence="1" type="ORF">THER5_1133</name>
</gene>
<organism evidence="1 2">
    <name type="scientific">Bifidobacterium thermacidophilum subsp. thermacidophilum</name>
    <dbReference type="NCBI Taxonomy" id="79262"/>
    <lineage>
        <taxon>Bacteria</taxon>
        <taxon>Bacillati</taxon>
        <taxon>Actinomycetota</taxon>
        <taxon>Actinomycetes</taxon>
        <taxon>Bifidobacteriales</taxon>
        <taxon>Bifidobacteriaceae</taxon>
        <taxon>Bifidobacterium</taxon>
    </lineage>
</organism>
<dbReference type="EMBL" id="JGZT01000006">
    <property type="protein sequence ID" value="KFJ02670.1"/>
    <property type="molecule type" value="Genomic_DNA"/>
</dbReference>
<sequence>MTKIARDIAERAAADIKRRFLLAECRKTKIAAELGVNRATIARWLNTKDPDLSVFLDMSNAVGADPIEVLSAAINESALADKENARSGNCGR</sequence>
<proteinExistence type="predicted"/>
<protein>
    <recommendedName>
        <fullName evidence="3">HTH cro/C1-type domain-containing protein</fullName>
    </recommendedName>
</protein>
<dbReference type="GO" id="GO:0003677">
    <property type="term" value="F:DNA binding"/>
    <property type="evidence" value="ECO:0007669"/>
    <property type="project" value="InterPro"/>
</dbReference>
<evidence type="ECO:0000313" key="1">
    <source>
        <dbReference type="EMBL" id="KFJ02670.1"/>
    </source>
</evidence>
<dbReference type="AlphaFoldDB" id="A0A087E4G9"/>